<dbReference type="Proteomes" id="UP000254492">
    <property type="component" value="Unassembled WGS sequence"/>
</dbReference>
<evidence type="ECO:0000313" key="1">
    <source>
        <dbReference type="EMBL" id="RDS59651.1"/>
    </source>
</evidence>
<keyword evidence="2" id="KW-1185">Reference proteome</keyword>
<comment type="caution">
    <text evidence="1">The sequence shown here is derived from an EMBL/GenBank/DDBJ whole genome shotgun (WGS) entry which is preliminary data.</text>
</comment>
<proteinExistence type="predicted"/>
<name>A0ABX9I8K6_9LACO</name>
<evidence type="ECO:0008006" key="3">
    <source>
        <dbReference type="Google" id="ProtNLM"/>
    </source>
</evidence>
<evidence type="ECO:0000313" key="2">
    <source>
        <dbReference type="Proteomes" id="UP000254492"/>
    </source>
</evidence>
<dbReference type="RefSeq" id="WP_115470948.1">
    <property type="nucleotide sequence ID" value="NZ_BJEC01000023.1"/>
</dbReference>
<protein>
    <recommendedName>
        <fullName evidence="3">DUF1642 domain-containing protein</fullName>
    </recommendedName>
</protein>
<gene>
    <name evidence="1" type="ORF">DWV05_04820</name>
</gene>
<sequence length="123" mass="14059">MTFDEVVEIIWGNTLGVDTSDEPGKKDFIIKDDMVATGREALTYLINELKDNYAPTVEMTKNQYLFITSEYEKESVVDAVANLTADDIIKEKFHSNFWSPLSEKQVVQAWLHPETIKVVDNDI</sequence>
<accession>A0ABX9I8K6</accession>
<dbReference type="EMBL" id="QRAY01000007">
    <property type="protein sequence ID" value="RDS59651.1"/>
    <property type="molecule type" value="Genomic_DNA"/>
</dbReference>
<organism evidence="1 2">
    <name type="scientific">Weissella thailandensis</name>
    <dbReference type="NCBI Taxonomy" id="89061"/>
    <lineage>
        <taxon>Bacteria</taxon>
        <taxon>Bacillati</taxon>
        <taxon>Bacillota</taxon>
        <taxon>Bacilli</taxon>
        <taxon>Lactobacillales</taxon>
        <taxon>Lactobacillaceae</taxon>
        <taxon>Weissella</taxon>
    </lineage>
</organism>
<reference evidence="1 2" key="1">
    <citation type="submission" date="2018-07" db="EMBL/GenBank/DDBJ databases">
        <title>Genome-based reclassification of Weissella jogaejeotgali as Weissella thailandensis.</title>
        <authorList>
            <person name="Chun J."/>
            <person name="Kim B.-Y."/>
            <person name="Kwak M.-J."/>
        </authorList>
    </citation>
    <scope>NUCLEOTIDE SEQUENCE [LARGE SCALE GENOMIC DNA]</scope>
    <source>
        <strain evidence="1 2">KCTC 3751</strain>
    </source>
</reference>